<comment type="caution">
    <text evidence="1">The sequence shown here is derived from an EMBL/GenBank/DDBJ whole genome shotgun (WGS) entry which is preliminary data.</text>
</comment>
<name>A0A423VWZ6_9PEZI</name>
<sequence length="289" mass="32476">MCYFDQTRWQCGYWKWGNFRQQCNKEYRTGETCGLKLVYDTNYMSGNCKLCDQIEKKERRYTKMAQDVERWRREGNRRATIEKTEDDMEEVRIAIEKIWGEHQEKLRTIGKGASEHGEGEGRGRGAMGVSDVRMQVDGVGADKQNNIIEVFSKRCARPSDHPLAKPPGTLYTVYSYADDVNGMGIWNSRISLDMESMGSQALIRSTYSSKGSASHDLGQALTEAGDRNAEKILTQRRLSEANRATSNASLHLKATSKKSRTWLLPNGLGVAALLAEGPMMISPIGSWGS</sequence>
<proteinExistence type="predicted"/>
<reference evidence="1 2" key="1">
    <citation type="submission" date="2015-09" db="EMBL/GenBank/DDBJ databases">
        <title>Host preference determinants of Valsa canker pathogens revealed by comparative genomics.</title>
        <authorList>
            <person name="Yin Z."/>
            <person name="Huang L."/>
        </authorList>
    </citation>
    <scope>NUCLEOTIDE SEQUENCE [LARGE SCALE GENOMIC DNA]</scope>
    <source>
        <strain evidence="1 2">SXYLt</strain>
    </source>
</reference>
<gene>
    <name evidence="1" type="ORF">VPNG_08929</name>
</gene>
<dbReference type="AlphaFoldDB" id="A0A423VWZ6"/>
<dbReference type="InParanoid" id="A0A423VWZ6"/>
<evidence type="ECO:0000313" key="1">
    <source>
        <dbReference type="EMBL" id="ROV95521.1"/>
    </source>
</evidence>
<dbReference type="STRING" id="1230097.A0A423VWZ6"/>
<dbReference type="OrthoDB" id="5015991at2759"/>
<dbReference type="Proteomes" id="UP000285146">
    <property type="component" value="Unassembled WGS sequence"/>
</dbReference>
<evidence type="ECO:0000313" key="2">
    <source>
        <dbReference type="Proteomes" id="UP000285146"/>
    </source>
</evidence>
<dbReference type="EMBL" id="LKEB01000071">
    <property type="protein sequence ID" value="ROV95521.1"/>
    <property type="molecule type" value="Genomic_DNA"/>
</dbReference>
<keyword evidence="2" id="KW-1185">Reference proteome</keyword>
<organism evidence="1 2">
    <name type="scientific">Cytospora leucostoma</name>
    <dbReference type="NCBI Taxonomy" id="1230097"/>
    <lineage>
        <taxon>Eukaryota</taxon>
        <taxon>Fungi</taxon>
        <taxon>Dikarya</taxon>
        <taxon>Ascomycota</taxon>
        <taxon>Pezizomycotina</taxon>
        <taxon>Sordariomycetes</taxon>
        <taxon>Sordariomycetidae</taxon>
        <taxon>Diaporthales</taxon>
        <taxon>Cytosporaceae</taxon>
        <taxon>Cytospora</taxon>
    </lineage>
</organism>
<protein>
    <submittedName>
        <fullName evidence="1">Uncharacterized protein</fullName>
    </submittedName>
</protein>
<accession>A0A423VWZ6</accession>